<feature type="region of interest" description="Disordered" evidence="6">
    <location>
        <begin position="488"/>
        <end position="509"/>
    </location>
</feature>
<dbReference type="FunFam" id="2.40.30.10:FF:000056">
    <property type="entry name" value="NADPH oxidase 5"/>
    <property type="match status" value="1"/>
</dbReference>
<feature type="region of interest" description="Disordered" evidence="6">
    <location>
        <begin position="1"/>
        <end position="26"/>
    </location>
</feature>
<evidence type="ECO:0000256" key="4">
    <source>
        <dbReference type="ARBA" id="ARBA00023002"/>
    </source>
</evidence>
<feature type="domain" description="FAD-binding FR-type" evidence="8">
    <location>
        <begin position="307"/>
        <end position="413"/>
    </location>
</feature>
<evidence type="ECO:0000256" key="1">
    <source>
        <dbReference type="ARBA" id="ARBA00004141"/>
    </source>
</evidence>
<evidence type="ECO:0000256" key="6">
    <source>
        <dbReference type="SAM" id="MobiDB-lite"/>
    </source>
</evidence>
<reference evidence="10 11" key="1">
    <citation type="submission" date="2025-04" db="UniProtKB">
        <authorList>
            <consortium name="RefSeq"/>
        </authorList>
    </citation>
    <scope>IDENTIFICATION</scope>
    <source>
        <tissue evidence="10 11">Whole organism</tissue>
    </source>
</reference>
<dbReference type="Proteomes" id="UP000694843">
    <property type="component" value="Unplaced"/>
</dbReference>
<evidence type="ECO:0000256" key="2">
    <source>
        <dbReference type="ARBA" id="ARBA00022692"/>
    </source>
</evidence>
<dbReference type="SUPFAM" id="SSF63380">
    <property type="entry name" value="Riboflavin synthase domain-like"/>
    <property type="match status" value="1"/>
</dbReference>
<dbReference type="OMA" id="QIAVKHN"/>
<dbReference type="InterPro" id="IPR050369">
    <property type="entry name" value="RBOH/FRE"/>
</dbReference>
<keyword evidence="3 7" id="KW-1133">Transmembrane helix</keyword>
<dbReference type="KEGG" id="hazt:108667791"/>
<dbReference type="Pfam" id="PF08022">
    <property type="entry name" value="FAD_binding_8"/>
    <property type="match status" value="1"/>
</dbReference>
<feature type="transmembrane region" description="Helical" evidence="7">
    <location>
        <begin position="258"/>
        <end position="277"/>
    </location>
</feature>
<dbReference type="InterPro" id="IPR017927">
    <property type="entry name" value="FAD-bd_FR_type"/>
</dbReference>
<keyword evidence="2 7" id="KW-0812">Transmembrane</keyword>
<dbReference type="GO" id="GO:0042554">
    <property type="term" value="P:superoxide anion generation"/>
    <property type="evidence" value="ECO:0007669"/>
    <property type="project" value="TreeGrafter"/>
</dbReference>
<name>A0A8B7N9Z4_HYAAZ</name>
<dbReference type="RefSeq" id="XP_018010349.1">
    <property type="nucleotide sequence ID" value="XM_018154860.2"/>
</dbReference>
<keyword evidence="9" id="KW-1185">Reference proteome</keyword>
<dbReference type="Pfam" id="PF08030">
    <property type="entry name" value="NAD_binding_6"/>
    <property type="match status" value="2"/>
</dbReference>
<dbReference type="Gene3D" id="2.40.30.10">
    <property type="entry name" value="Translation factors"/>
    <property type="match status" value="1"/>
</dbReference>
<dbReference type="InterPro" id="IPR013112">
    <property type="entry name" value="FAD-bd_8"/>
</dbReference>
<gene>
    <name evidence="10 11" type="primary">LOC108667791</name>
</gene>
<dbReference type="AlphaFoldDB" id="A0A8B7N9Z4"/>
<dbReference type="SFLD" id="SFLDG01169">
    <property type="entry name" value="NADPH_oxidase_subgroup_(NOX)"/>
    <property type="match status" value="1"/>
</dbReference>
<dbReference type="Gene3D" id="3.40.50.80">
    <property type="entry name" value="Nucleotide-binding domain of ferredoxin-NADP reductase (FNR) module"/>
    <property type="match status" value="1"/>
</dbReference>
<evidence type="ECO:0000313" key="11">
    <source>
        <dbReference type="RefSeq" id="XP_018010349.1"/>
    </source>
</evidence>
<feature type="transmembrane region" description="Helical" evidence="7">
    <location>
        <begin position="102"/>
        <end position="124"/>
    </location>
</feature>
<evidence type="ECO:0000256" key="7">
    <source>
        <dbReference type="SAM" id="Phobius"/>
    </source>
</evidence>
<dbReference type="GeneID" id="108667791"/>
<organism evidence="9 10">
    <name type="scientific">Hyalella azteca</name>
    <name type="common">Amphipod</name>
    <dbReference type="NCBI Taxonomy" id="294128"/>
    <lineage>
        <taxon>Eukaryota</taxon>
        <taxon>Metazoa</taxon>
        <taxon>Ecdysozoa</taxon>
        <taxon>Arthropoda</taxon>
        <taxon>Crustacea</taxon>
        <taxon>Multicrustacea</taxon>
        <taxon>Malacostraca</taxon>
        <taxon>Eumalacostraca</taxon>
        <taxon>Peracarida</taxon>
        <taxon>Amphipoda</taxon>
        <taxon>Senticaudata</taxon>
        <taxon>Talitrida</taxon>
        <taxon>Talitroidea</taxon>
        <taxon>Hyalellidae</taxon>
        <taxon>Hyalella</taxon>
    </lineage>
</organism>
<evidence type="ECO:0000313" key="10">
    <source>
        <dbReference type="RefSeq" id="XP_018010348.1"/>
    </source>
</evidence>
<dbReference type="OrthoDB" id="167398at2759"/>
<dbReference type="InterPro" id="IPR017938">
    <property type="entry name" value="Riboflavin_synthase-like_b-brl"/>
</dbReference>
<evidence type="ECO:0000256" key="3">
    <source>
        <dbReference type="ARBA" id="ARBA00022989"/>
    </source>
</evidence>
<evidence type="ECO:0000256" key="5">
    <source>
        <dbReference type="ARBA" id="ARBA00023136"/>
    </source>
</evidence>
<feature type="transmembrane region" description="Helical" evidence="7">
    <location>
        <begin position="136"/>
        <end position="155"/>
    </location>
</feature>
<dbReference type="InterPro" id="IPR039261">
    <property type="entry name" value="FNR_nucleotide-bd"/>
</dbReference>
<feature type="transmembrane region" description="Helical" evidence="7">
    <location>
        <begin position="185"/>
        <end position="205"/>
    </location>
</feature>
<accession>A0A8B7N9Z4</accession>
<dbReference type="CDD" id="cd06186">
    <property type="entry name" value="NOX_Duox_like_FAD_NADP"/>
    <property type="match status" value="1"/>
</dbReference>
<protein>
    <submittedName>
        <fullName evidence="10">NADPH oxidase 5 isoform X1</fullName>
    </submittedName>
    <submittedName>
        <fullName evidence="11">NADPH oxidase 5 isoform X2</fullName>
    </submittedName>
</protein>
<keyword evidence="5 7" id="KW-0472">Membrane</keyword>
<dbReference type="PANTHER" id="PTHR11972:SF58">
    <property type="entry name" value="NADPH OXIDASE 5"/>
    <property type="match status" value="1"/>
</dbReference>
<dbReference type="SFLD" id="SFLDS00052">
    <property type="entry name" value="Ferric_Reductase_Domain"/>
    <property type="match status" value="1"/>
</dbReference>
<dbReference type="GO" id="GO:0016175">
    <property type="term" value="F:superoxide-generating NAD(P)H oxidase activity"/>
    <property type="evidence" value="ECO:0007669"/>
    <property type="project" value="TreeGrafter"/>
</dbReference>
<dbReference type="InterPro" id="IPR013121">
    <property type="entry name" value="Fe_red_NAD-bd_6"/>
</dbReference>
<dbReference type="GO" id="GO:0043020">
    <property type="term" value="C:NADPH oxidase complex"/>
    <property type="evidence" value="ECO:0007669"/>
    <property type="project" value="TreeGrafter"/>
</dbReference>
<comment type="subcellular location">
    <subcellularLocation>
        <location evidence="1">Membrane</location>
        <topology evidence="1">Multi-pass membrane protein</topology>
    </subcellularLocation>
</comment>
<evidence type="ECO:0000259" key="8">
    <source>
        <dbReference type="PROSITE" id="PS51384"/>
    </source>
</evidence>
<proteinExistence type="predicted"/>
<evidence type="ECO:0000313" key="9">
    <source>
        <dbReference type="Proteomes" id="UP000694843"/>
    </source>
</evidence>
<dbReference type="RefSeq" id="XP_018010348.1">
    <property type="nucleotide sequence ID" value="XM_018154859.2"/>
</dbReference>
<keyword evidence="4" id="KW-0560">Oxidoreductase</keyword>
<dbReference type="PANTHER" id="PTHR11972">
    <property type="entry name" value="NADPH OXIDASE"/>
    <property type="match status" value="1"/>
</dbReference>
<dbReference type="SUPFAM" id="SSF52343">
    <property type="entry name" value="Ferredoxin reductase-like, C-terminal NADP-linked domain"/>
    <property type="match status" value="1"/>
</dbReference>
<dbReference type="GO" id="GO:0006952">
    <property type="term" value="P:defense response"/>
    <property type="evidence" value="ECO:0007669"/>
    <property type="project" value="TreeGrafter"/>
</dbReference>
<feature type="transmembrane region" description="Helical" evidence="7">
    <location>
        <begin position="225"/>
        <end position="246"/>
    </location>
</feature>
<sequence>MGRKNSTKKILDPESGSIEVESEGSFSSKSRLQEKLQSLMPVRKLGHVNFSDHFITASRLQHEEPITQKPSITNSQHTQDTNKSWSCLKPFKRQMTWLNNNASYVFFLACFVAANAVLFGLRIWQYRHAYVMEMMARAFGQCLNLNCALLLSLILRRSITRLRNSKLGAVLPCDRHVHLHKMAGWAVFMCSLLHTMFHVCNLVKVSEETGISFWSYMLETRHGIGWIWGLANQSGILLLVMLFVIVTFSHRCIRKSGYFEVFYFTHLLSLPFWVLMVVHGPRFWMWLLVPGTAFVAEACVRVMQVYSDRGRTSVVAVEELPSQVMKLTIQRPQEFEFRAGEYVYLNVPSVAKHEWHPFTISSAPEQEGTFTVHVRSVGGWTQRLLDLLRDAPQKQLHPSLLEQYGLVGSQRLQTKSCSSGSLNGDNSSIMEGKLDSGSFAIDKRTDSSSFENLSSRYYANLIEFNRKASNCGIQPAVLLLENEIKAQNSGLNSRTRKRSSSLSSLHNAGSEVGQWTPRLLDSANTSTTGSLTSLQNLDLAFQPRLCNSKPSYSSSPNVLQQKHSHQFRMGPATSIQPVEVFVDGPYGTPSSSITKVAHAVLIGAGIGITPFASVLQSIMHRYRAAKVPCPHCNVASCVMLPTTLKKLRRVDFVWVNRDISHFEWFLEMLGSLESEQQQSGAAMEKFLQLQLYNTGDLPLQSTLPFAAAVRQGRPDWDTVFSGIRSAAGKREKVCVFYCGPPALAPVLKQMCIKYRLEFRREMF</sequence>
<feature type="compositionally biased region" description="Low complexity" evidence="6">
    <location>
        <begin position="14"/>
        <end position="26"/>
    </location>
</feature>
<dbReference type="InterPro" id="IPR013130">
    <property type="entry name" value="Fe3_Rdtase_TM_dom"/>
</dbReference>
<dbReference type="PROSITE" id="PS51384">
    <property type="entry name" value="FAD_FR"/>
    <property type="match status" value="1"/>
</dbReference>
<dbReference type="Pfam" id="PF01794">
    <property type="entry name" value="Ferric_reduct"/>
    <property type="match status" value="1"/>
</dbReference>